<name>A0ABN9QVU4_9DINO</name>
<sequence>MSPATIAALRGMIKEEIRAGNEEMERVVVSRMEEAIAPLKEELEQEREHRKKLEHRIGALEEVIKTRRGGGGGGGENEQVEADVDKSVVVVGGFGEMDADAAEKYVGDVFDDVEGVEEVYVTNPEPVVAFVRFVSDTTALKFLRKQRRNQKFKDAGLWASENRSVEERRRVKILSIIKKFAIEHEDYDAKNVVVNYRTFKVHVRNGRKLVHLDDVLDDASVKWAEGEHSAGETLKGAVEEVVEEMCL</sequence>
<dbReference type="Proteomes" id="UP001189429">
    <property type="component" value="Unassembled WGS sequence"/>
</dbReference>
<evidence type="ECO:0008006" key="4">
    <source>
        <dbReference type="Google" id="ProtNLM"/>
    </source>
</evidence>
<comment type="caution">
    <text evidence="2">The sequence shown here is derived from an EMBL/GenBank/DDBJ whole genome shotgun (WGS) entry which is preliminary data.</text>
</comment>
<protein>
    <recommendedName>
        <fullName evidence="4">RRM domain-containing protein</fullName>
    </recommendedName>
</protein>
<evidence type="ECO:0000313" key="3">
    <source>
        <dbReference type="Proteomes" id="UP001189429"/>
    </source>
</evidence>
<proteinExistence type="predicted"/>
<organism evidence="2 3">
    <name type="scientific">Prorocentrum cordatum</name>
    <dbReference type="NCBI Taxonomy" id="2364126"/>
    <lineage>
        <taxon>Eukaryota</taxon>
        <taxon>Sar</taxon>
        <taxon>Alveolata</taxon>
        <taxon>Dinophyceae</taxon>
        <taxon>Prorocentrales</taxon>
        <taxon>Prorocentraceae</taxon>
        <taxon>Prorocentrum</taxon>
    </lineage>
</organism>
<evidence type="ECO:0000256" key="1">
    <source>
        <dbReference type="SAM" id="Coils"/>
    </source>
</evidence>
<keyword evidence="3" id="KW-1185">Reference proteome</keyword>
<gene>
    <name evidence="2" type="ORF">PCOR1329_LOCUS15406</name>
</gene>
<accession>A0ABN9QVU4</accession>
<dbReference type="EMBL" id="CAUYUJ010004658">
    <property type="protein sequence ID" value="CAK0810443.1"/>
    <property type="molecule type" value="Genomic_DNA"/>
</dbReference>
<feature type="coiled-coil region" evidence="1">
    <location>
        <begin position="29"/>
        <end position="63"/>
    </location>
</feature>
<reference evidence="2" key="1">
    <citation type="submission" date="2023-10" db="EMBL/GenBank/DDBJ databases">
        <authorList>
            <person name="Chen Y."/>
            <person name="Shah S."/>
            <person name="Dougan E. K."/>
            <person name="Thang M."/>
            <person name="Chan C."/>
        </authorList>
    </citation>
    <scope>NUCLEOTIDE SEQUENCE [LARGE SCALE GENOMIC DNA]</scope>
</reference>
<keyword evidence="1" id="KW-0175">Coiled coil</keyword>
<evidence type="ECO:0000313" key="2">
    <source>
        <dbReference type="EMBL" id="CAK0810443.1"/>
    </source>
</evidence>